<dbReference type="Proteomes" id="UP000034617">
    <property type="component" value="Unassembled WGS sequence"/>
</dbReference>
<feature type="transmembrane region" description="Helical" evidence="7">
    <location>
        <begin position="221"/>
        <end position="240"/>
    </location>
</feature>
<keyword evidence="6" id="KW-0813">Transport</keyword>
<comment type="caution">
    <text evidence="8">The sequence shown here is derived from an EMBL/GenBank/DDBJ whole genome shotgun (WGS) entry which is preliminary data.</text>
</comment>
<dbReference type="AlphaFoldDB" id="A0A0G1GVK0"/>
<evidence type="ECO:0000256" key="2">
    <source>
        <dbReference type="ARBA" id="ARBA00008034"/>
    </source>
</evidence>
<evidence type="ECO:0000256" key="6">
    <source>
        <dbReference type="RuleBase" id="RU003943"/>
    </source>
</evidence>
<evidence type="ECO:0000256" key="4">
    <source>
        <dbReference type="ARBA" id="ARBA00022989"/>
    </source>
</evidence>
<proteinExistence type="inferred from homology"/>
<organism evidence="8 9">
    <name type="scientific">Candidatus Gottesmanbacteria bacterium GW2011_GWB1_44_11c</name>
    <dbReference type="NCBI Taxonomy" id="1618447"/>
    <lineage>
        <taxon>Bacteria</taxon>
        <taxon>Candidatus Gottesmaniibacteriota</taxon>
    </lineage>
</organism>
<protein>
    <submittedName>
        <fullName evidence="8">ABC-3 protein</fullName>
    </submittedName>
</protein>
<dbReference type="SUPFAM" id="SSF81345">
    <property type="entry name" value="ABC transporter involved in vitamin B12 uptake, BtuC"/>
    <property type="match status" value="1"/>
</dbReference>
<keyword evidence="4 7" id="KW-1133">Transmembrane helix</keyword>
<comment type="similarity">
    <text evidence="2 6">Belongs to the ABC-3 integral membrane protein family.</text>
</comment>
<feature type="transmembrane region" description="Helical" evidence="7">
    <location>
        <begin position="93"/>
        <end position="114"/>
    </location>
</feature>
<feature type="transmembrane region" description="Helical" evidence="7">
    <location>
        <begin position="246"/>
        <end position="266"/>
    </location>
</feature>
<keyword evidence="3 6" id="KW-0812">Transmembrane</keyword>
<dbReference type="EMBL" id="LCHM01000012">
    <property type="protein sequence ID" value="KKT38243.1"/>
    <property type="molecule type" value="Genomic_DNA"/>
</dbReference>
<evidence type="ECO:0000256" key="1">
    <source>
        <dbReference type="ARBA" id="ARBA00004141"/>
    </source>
</evidence>
<evidence type="ECO:0000256" key="7">
    <source>
        <dbReference type="SAM" id="Phobius"/>
    </source>
</evidence>
<dbReference type="InterPro" id="IPR001626">
    <property type="entry name" value="ABC_TroCD"/>
</dbReference>
<keyword evidence="5 7" id="KW-0472">Membrane</keyword>
<dbReference type="PANTHER" id="PTHR30477">
    <property type="entry name" value="ABC-TRANSPORTER METAL-BINDING PROTEIN"/>
    <property type="match status" value="1"/>
</dbReference>
<feature type="transmembrane region" description="Helical" evidence="7">
    <location>
        <begin position="18"/>
        <end position="42"/>
    </location>
</feature>
<dbReference type="Pfam" id="PF00950">
    <property type="entry name" value="ABC-3"/>
    <property type="match status" value="1"/>
</dbReference>
<feature type="transmembrane region" description="Helical" evidence="7">
    <location>
        <begin position="178"/>
        <end position="209"/>
    </location>
</feature>
<dbReference type="InterPro" id="IPR037294">
    <property type="entry name" value="ABC_BtuC-like"/>
</dbReference>
<dbReference type="PANTHER" id="PTHR30477:SF13">
    <property type="entry name" value="IRON TRANSPORT SYSTEM MEMBRANE PROTEIN HI_0360-RELATED"/>
    <property type="match status" value="1"/>
</dbReference>
<dbReference type="GO" id="GO:0043190">
    <property type="term" value="C:ATP-binding cassette (ABC) transporter complex"/>
    <property type="evidence" value="ECO:0007669"/>
    <property type="project" value="InterPro"/>
</dbReference>
<dbReference type="GO" id="GO:0055085">
    <property type="term" value="P:transmembrane transport"/>
    <property type="evidence" value="ECO:0007669"/>
    <property type="project" value="InterPro"/>
</dbReference>
<gene>
    <name evidence="8" type="ORF">UW22_C0012G0012</name>
</gene>
<evidence type="ECO:0000313" key="8">
    <source>
        <dbReference type="EMBL" id="KKT38243.1"/>
    </source>
</evidence>
<evidence type="ECO:0000256" key="3">
    <source>
        <dbReference type="ARBA" id="ARBA00022692"/>
    </source>
</evidence>
<dbReference type="Gene3D" id="1.10.3470.10">
    <property type="entry name" value="ABC transporter involved in vitamin B12 uptake, BtuC"/>
    <property type="match status" value="1"/>
</dbReference>
<evidence type="ECO:0000256" key="5">
    <source>
        <dbReference type="ARBA" id="ARBA00023136"/>
    </source>
</evidence>
<evidence type="ECO:0000313" key="9">
    <source>
        <dbReference type="Proteomes" id="UP000034617"/>
    </source>
</evidence>
<reference evidence="8 9" key="1">
    <citation type="journal article" date="2015" name="Nature">
        <title>rRNA introns, odd ribosomes, and small enigmatic genomes across a large radiation of phyla.</title>
        <authorList>
            <person name="Brown C.T."/>
            <person name="Hug L.A."/>
            <person name="Thomas B.C."/>
            <person name="Sharon I."/>
            <person name="Castelle C.J."/>
            <person name="Singh A."/>
            <person name="Wilkins M.J."/>
            <person name="Williams K.H."/>
            <person name="Banfield J.F."/>
        </authorList>
    </citation>
    <scope>NUCLEOTIDE SEQUENCE [LARGE SCALE GENOMIC DNA]</scope>
</reference>
<accession>A0A0G1GVK0</accession>
<sequence>MSGFTSITLKPYMTEPNLFLLLVTGIFIGAASGYLGSFMVLKRMSLVGDALSHVALPGVAIALVFHISPMIGAMAALTFATIGVWYLEQTSSVYPEALVGVFFTASLALGILLTPEPELLESLFGSMEKITLVDGLVAIWVSIAILIMTKMISKQIVLGAISEELAQSVGISGRKINLLYLLLVGIVVALGVKYVGTLLMGALVIIPAVSAKNISKSMNQYYLFSIVFGVLSTLVGAVIAHSYQLSTGPVVVLTSIVIFCITFVVMRMRRQKNAI</sequence>
<comment type="subcellular location">
    <subcellularLocation>
        <location evidence="6">Cell membrane</location>
        <topology evidence="6">Multi-pass membrane protein</topology>
    </subcellularLocation>
    <subcellularLocation>
        <location evidence="1">Membrane</location>
        <topology evidence="1">Multi-pass membrane protein</topology>
    </subcellularLocation>
</comment>
<feature type="transmembrane region" description="Helical" evidence="7">
    <location>
        <begin position="54"/>
        <end position="87"/>
    </location>
</feature>
<dbReference type="GO" id="GO:0010043">
    <property type="term" value="P:response to zinc ion"/>
    <property type="evidence" value="ECO:0007669"/>
    <property type="project" value="TreeGrafter"/>
</dbReference>
<feature type="transmembrane region" description="Helical" evidence="7">
    <location>
        <begin position="135"/>
        <end position="158"/>
    </location>
</feature>
<name>A0A0G1GVK0_9BACT</name>